<organism evidence="1 2">
    <name type="scientific">Cymbomonas tetramitiformis</name>
    <dbReference type="NCBI Taxonomy" id="36881"/>
    <lineage>
        <taxon>Eukaryota</taxon>
        <taxon>Viridiplantae</taxon>
        <taxon>Chlorophyta</taxon>
        <taxon>Pyramimonadophyceae</taxon>
        <taxon>Pyramimonadales</taxon>
        <taxon>Pyramimonadaceae</taxon>
        <taxon>Cymbomonas</taxon>
    </lineage>
</organism>
<sequence length="245" mass="28683">MPDVGVVGVLQHPSDVGDGSEISFTRMPSHAGIEKQKNVIMQRWNYNESTMVLWWKHKEYWTDEEYDSMLATRFYGKSIKSSAWYANDLRDVTTAAIANELDLLQDKSAQEALIKKKMIYAQKSLRLLHPDLGYEWRLEALNLKNLPTEMQPLCNLECIYDALNCFHFDVRYMFFALDMAKKAVRLLDHTERKQHYAHYGIVCKGKYLAPIEFKNFCQRLGFIRDVINEAKNMFTYLVGWAKYPD</sequence>
<keyword evidence="2" id="KW-1185">Reference proteome</keyword>
<accession>A0AAE0FLB3</accession>
<evidence type="ECO:0000313" key="2">
    <source>
        <dbReference type="Proteomes" id="UP001190700"/>
    </source>
</evidence>
<name>A0AAE0FLB3_9CHLO</name>
<gene>
    <name evidence="1" type="ORF">CYMTET_29388</name>
</gene>
<dbReference type="Proteomes" id="UP001190700">
    <property type="component" value="Unassembled WGS sequence"/>
</dbReference>
<proteinExistence type="predicted"/>
<reference evidence="1 2" key="1">
    <citation type="journal article" date="2015" name="Genome Biol. Evol.">
        <title>Comparative Genomics of a Bacterivorous Green Alga Reveals Evolutionary Causalities and Consequences of Phago-Mixotrophic Mode of Nutrition.</title>
        <authorList>
            <person name="Burns J.A."/>
            <person name="Paasch A."/>
            <person name="Narechania A."/>
            <person name="Kim E."/>
        </authorList>
    </citation>
    <scope>NUCLEOTIDE SEQUENCE [LARGE SCALE GENOMIC DNA]</scope>
    <source>
        <strain evidence="1 2">PLY_AMNH</strain>
    </source>
</reference>
<evidence type="ECO:0000313" key="1">
    <source>
        <dbReference type="EMBL" id="KAK3261718.1"/>
    </source>
</evidence>
<dbReference type="EMBL" id="LGRX02016718">
    <property type="protein sequence ID" value="KAK3261718.1"/>
    <property type="molecule type" value="Genomic_DNA"/>
</dbReference>
<comment type="caution">
    <text evidence="1">The sequence shown here is derived from an EMBL/GenBank/DDBJ whole genome shotgun (WGS) entry which is preliminary data.</text>
</comment>
<protein>
    <submittedName>
        <fullName evidence="1">Uncharacterized protein</fullName>
    </submittedName>
</protein>
<dbReference type="AlphaFoldDB" id="A0AAE0FLB3"/>